<dbReference type="SUPFAM" id="SSF55874">
    <property type="entry name" value="ATPase domain of HSP90 chaperone/DNA topoisomerase II/histidine kinase"/>
    <property type="match status" value="1"/>
</dbReference>
<feature type="domain" description="Signal transduction histidine kinase internal region" evidence="2">
    <location>
        <begin position="157"/>
        <end position="236"/>
    </location>
</feature>
<evidence type="ECO:0000313" key="3">
    <source>
        <dbReference type="EMBL" id="QMU28451.1"/>
    </source>
</evidence>
<sequence length="354" mass="41358">MVLSSPFTQPRILLSLLFCWLLLGLLQAYALNSFGWEGKVVWSDCAISNILLIGASFILINILRFYRPRIDRYWFLISYSLLLAVIWLFLCYEFLLVCNEDQAGYETFLIRSLPIRFIFGFFTMSWISMLTIIWHNQQDQKSHEQRQVQAEKLAREAELLNLREQLNPHFLFNSLNSISALVGNRPAEARHMIHQLSDFLRGTLKKDEDQWVSLSEELNHLQLYLDIEKVRFGHRLQTEITAEPGCAEMRLPPMLLQPIVENAIKFGLYDTIDNVIIRLQAQCIENQLRLIIQNPFDPQTARPRQGTGFGLSSVQRRLYLLFARYDLFATQIDGSLFTTILTIPQYDQSIDYRR</sequence>
<keyword evidence="3" id="KW-0808">Transferase</keyword>
<keyword evidence="1" id="KW-1133">Transmembrane helix</keyword>
<dbReference type="PANTHER" id="PTHR34220:SF7">
    <property type="entry name" value="SENSOR HISTIDINE KINASE YPDA"/>
    <property type="match status" value="1"/>
</dbReference>
<protein>
    <submittedName>
        <fullName evidence="3">Histidine kinase</fullName>
    </submittedName>
</protein>
<proteinExistence type="predicted"/>
<dbReference type="PANTHER" id="PTHR34220">
    <property type="entry name" value="SENSOR HISTIDINE KINASE YPDA"/>
    <property type="match status" value="1"/>
</dbReference>
<dbReference type="Pfam" id="PF06580">
    <property type="entry name" value="His_kinase"/>
    <property type="match status" value="1"/>
</dbReference>
<dbReference type="KEGG" id="add:HUW48_10555"/>
<reference evidence="3 4" key="2">
    <citation type="submission" date="2020-08" db="EMBL/GenBank/DDBJ databases">
        <title>Adhaeribacter dokdonensis sp. nov., isolated from the rhizosphere of Elymus tsukushiensis, a plant native to the Dokdo Islands, Republic of Korea.</title>
        <authorList>
            <person name="Ghim S.Y."/>
        </authorList>
    </citation>
    <scope>NUCLEOTIDE SEQUENCE [LARGE SCALE GENOMIC DNA]</scope>
    <source>
        <strain evidence="3 4">KUDC8001</strain>
    </source>
</reference>
<feature type="transmembrane region" description="Helical" evidence="1">
    <location>
        <begin position="73"/>
        <end position="95"/>
    </location>
</feature>
<feature type="transmembrane region" description="Helical" evidence="1">
    <location>
        <begin position="46"/>
        <end position="66"/>
    </location>
</feature>
<dbReference type="GO" id="GO:0000155">
    <property type="term" value="F:phosphorelay sensor kinase activity"/>
    <property type="evidence" value="ECO:0007669"/>
    <property type="project" value="InterPro"/>
</dbReference>
<gene>
    <name evidence="3" type="ORF">HUW48_10555</name>
</gene>
<dbReference type="InterPro" id="IPR036890">
    <property type="entry name" value="HATPase_C_sf"/>
</dbReference>
<dbReference type="EMBL" id="CP055153">
    <property type="protein sequence ID" value="QMU28451.1"/>
    <property type="molecule type" value="Genomic_DNA"/>
</dbReference>
<dbReference type="GO" id="GO:0016020">
    <property type="term" value="C:membrane"/>
    <property type="evidence" value="ECO:0007669"/>
    <property type="project" value="InterPro"/>
</dbReference>
<feature type="transmembrane region" description="Helical" evidence="1">
    <location>
        <begin position="115"/>
        <end position="134"/>
    </location>
</feature>
<keyword evidence="4" id="KW-1185">Reference proteome</keyword>
<dbReference type="AlphaFoldDB" id="A0A7L7L6J0"/>
<evidence type="ECO:0000259" key="2">
    <source>
        <dbReference type="Pfam" id="PF06580"/>
    </source>
</evidence>
<accession>A0A7L7L6J0</accession>
<evidence type="ECO:0000313" key="4">
    <source>
        <dbReference type="Proteomes" id="UP000514509"/>
    </source>
</evidence>
<dbReference type="Gene3D" id="3.30.565.10">
    <property type="entry name" value="Histidine kinase-like ATPase, C-terminal domain"/>
    <property type="match status" value="1"/>
</dbReference>
<dbReference type="RefSeq" id="WP_182415636.1">
    <property type="nucleotide sequence ID" value="NZ_CP055153.1"/>
</dbReference>
<evidence type="ECO:0000256" key="1">
    <source>
        <dbReference type="SAM" id="Phobius"/>
    </source>
</evidence>
<keyword evidence="3" id="KW-0418">Kinase</keyword>
<dbReference type="InterPro" id="IPR010559">
    <property type="entry name" value="Sig_transdc_His_kin_internal"/>
</dbReference>
<reference evidence="3 4" key="1">
    <citation type="submission" date="2020-06" db="EMBL/GenBank/DDBJ databases">
        <authorList>
            <person name="Hwang Y.J."/>
        </authorList>
    </citation>
    <scope>NUCLEOTIDE SEQUENCE [LARGE SCALE GENOMIC DNA]</scope>
    <source>
        <strain evidence="3 4">KUDC8001</strain>
    </source>
</reference>
<dbReference type="InterPro" id="IPR050640">
    <property type="entry name" value="Bact_2-comp_sensor_kinase"/>
</dbReference>
<dbReference type="Proteomes" id="UP000514509">
    <property type="component" value="Chromosome"/>
</dbReference>
<name>A0A7L7L6J0_9BACT</name>
<keyword evidence="1" id="KW-0472">Membrane</keyword>
<keyword evidence="1" id="KW-0812">Transmembrane</keyword>
<organism evidence="3 4">
    <name type="scientific">Adhaeribacter radiodurans</name>
    <dbReference type="NCBI Taxonomy" id="2745197"/>
    <lineage>
        <taxon>Bacteria</taxon>
        <taxon>Pseudomonadati</taxon>
        <taxon>Bacteroidota</taxon>
        <taxon>Cytophagia</taxon>
        <taxon>Cytophagales</taxon>
        <taxon>Hymenobacteraceae</taxon>
        <taxon>Adhaeribacter</taxon>
    </lineage>
</organism>